<evidence type="ECO:0000313" key="5">
    <source>
        <dbReference type="Proteomes" id="UP000623419"/>
    </source>
</evidence>
<gene>
    <name evidence="4" type="ORF">GCM10011521_08520</name>
</gene>
<keyword evidence="1" id="KW-0902">Two-component regulatory system</keyword>
<accession>A0ABQ1HDN2</accession>
<comment type="caution">
    <text evidence="4">The sequence shown here is derived from an EMBL/GenBank/DDBJ whole genome shotgun (WGS) entry which is preliminary data.</text>
</comment>
<dbReference type="SMART" id="SM00448">
    <property type="entry name" value="REC"/>
    <property type="match status" value="1"/>
</dbReference>
<dbReference type="InterPro" id="IPR001789">
    <property type="entry name" value="Sig_transdc_resp-reg_receiver"/>
</dbReference>
<keyword evidence="5" id="KW-1185">Reference proteome</keyword>
<dbReference type="Pfam" id="PF00072">
    <property type="entry name" value="Response_reg"/>
    <property type="match status" value="1"/>
</dbReference>
<dbReference type="Proteomes" id="UP000623419">
    <property type="component" value="Unassembled WGS sequence"/>
</dbReference>
<proteinExistence type="predicted"/>
<organism evidence="4 5">
    <name type="scientific">Arenimonas soli</name>
    <dbReference type="NCBI Taxonomy" id="2269504"/>
    <lineage>
        <taxon>Bacteria</taxon>
        <taxon>Pseudomonadati</taxon>
        <taxon>Pseudomonadota</taxon>
        <taxon>Gammaproteobacteria</taxon>
        <taxon>Lysobacterales</taxon>
        <taxon>Lysobacteraceae</taxon>
        <taxon>Arenimonas</taxon>
    </lineage>
</organism>
<dbReference type="PROSITE" id="PS50110">
    <property type="entry name" value="RESPONSE_REGULATORY"/>
    <property type="match status" value="1"/>
</dbReference>
<dbReference type="CDD" id="cd00156">
    <property type="entry name" value="REC"/>
    <property type="match status" value="1"/>
</dbReference>
<feature type="domain" description="Response regulatory" evidence="3">
    <location>
        <begin position="11"/>
        <end position="119"/>
    </location>
</feature>
<evidence type="ECO:0000256" key="1">
    <source>
        <dbReference type="ARBA" id="ARBA00023012"/>
    </source>
</evidence>
<dbReference type="Pfam" id="PF01627">
    <property type="entry name" value="Hpt"/>
    <property type="match status" value="1"/>
</dbReference>
<dbReference type="Gene3D" id="3.40.50.2300">
    <property type="match status" value="1"/>
</dbReference>
<dbReference type="Gene3D" id="1.20.120.160">
    <property type="entry name" value="HPT domain"/>
    <property type="match status" value="1"/>
</dbReference>
<sequence>MLASIVPLIPHLLLLEDDPTSAAALRAGLESLPARVDHAASVTEAADLAAGGGHALWLFDLQLPDGRGDALLARLRAAGLATPALALSADPDAAVDGFLRVLAKPLALADLRTAVAAVLPAGLLPPWDDAAGLAAVAGQAAALHTLRQLFLDELPEQRRQVLAACRAGDQAAARAQLHRLKAGCGFVGALPLLAAVGALHAAPDDAVALQRFDACSARLLAGA</sequence>
<dbReference type="RefSeq" id="WP_188661652.1">
    <property type="nucleotide sequence ID" value="NZ_BMKC01000001.1"/>
</dbReference>
<protein>
    <submittedName>
        <fullName evidence="4">Transcriptional regulator</fullName>
    </submittedName>
</protein>
<reference evidence="5" key="1">
    <citation type="journal article" date="2019" name="Int. J. Syst. Evol. Microbiol.">
        <title>The Global Catalogue of Microorganisms (GCM) 10K type strain sequencing project: providing services to taxonomists for standard genome sequencing and annotation.</title>
        <authorList>
            <consortium name="The Broad Institute Genomics Platform"/>
            <consortium name="The Broad Institute Genome Sequencing Center for Infectious Disease"/>
            <person name="Wu L."/>
            <person name="Ma J."/>
        </authorList>
    </citation>
    <scope>NUCLEOTIDE SEQUENCE [LARGE SCALE GENOMIC DNA]</scope>
    <source>
        <strain evidence="5">CGMCC 1.15905</strain>
    </source>
</reference>
<dbReference type="SUPFAM" id="SSF52172">
    <property type="entry name" value="CheY-like"/>
    <property type="match status" value="1"/>
</dbReference>
<dbReference type="SUPFAM" id="SSF47226">
    <property type="entry name" value="Histidine-containing phosphotransfer domain, HPT domain"/>
    <property type="match status" value="1"/>
</dbReference>
<dbReference type="EMBL" id="BMKC01000001">
    <property type="protein sequence ID" value="GGA72689.1"/>
    <property type="molecule type" value="Genomic_DNA"/>
</dbReference>
<evidence type="ECO:0000313" key="4">
    <source>
        <dbReference type="EMBL" id="GGA72689.1"/>
    </source>
</evidence>
<keyword evidence="2" id="KW-0597">Phosphoprotein</keyword>
<evidence type="ECO:0000259" key="3">
    <source>
        <dbReference type="PROSITE" id="PS50110"/>
    </source>
</evidence>
<dbReference type="InterPro" id="IPR011006">
    <property type="entry name" value="CheY-like_superfamily"/>
</dbReference>
<dbReference type="InterPro" id="IPR036641">
    <property type="entry name" value="HPT_dom_sf"/>
</dbReference>
<name>A0ABQ1HDN2_9GAMM</name>
<dbReference type="InterPro" id="IPR008207">
    <property type="entry name" value="Sig_transdc_His_kin_Hpt_dom"/>
</dbReference>
<feature type="modified residue" description="4-aspartylphosphate" evidence="2">
    <location>
        <position position="60"/>
    </location>
</feature>
<evidence type="ECO:0000256" key="2">
    <source>
        <dbReference type="PROSITE-ProRule" id="PRU00169"/>
    </source>
</evidence>